<evidence type="ECO:0000313" key="3">
    <source>
        <dbReference type="Proteomes" id="UP000319342"/>
    </source>
</evidence>
<evidence type="ECO:0000256" key="1">
    <source>
        <dbReference type="SAM" id="Phobius"/>
    </source>
</evidence>
<feature type="transmembrane region" description="Helical" evidence="1">
    <location>
        <begin position="287"/>
        <end position="306"/>
    </location>
</feature>
<feature type="transmembrane region" description="Helical" evidence="1">
    <location>
        <begin position="431"/>
        <end position="450"/>
    </location>
</feature>
<keyword evidence="1" id="KW-1133">Transmembrane helix</keyword>
<keyword evidence="3" id="KW-1185">Reference proteome</keyword>
<reference evidence="2 3" key="1">
    <citation type="submission" date="2019-02" db="EMBL/GenBank/DDBJ databases">
        <title>Deep-cultivation of Planctomycetes and their phenomic and genomic characterization uncovers novel biology.</title>
        <authorList>
            <person name="Wiegand S."/>
            <person name="Jogler M."/>
            <person name="Boedeker C."/>
            <person name="Pinto D."/>
            <person name="Vollmers J."/>
            <person name="Rivas-Marin E."/>
            <person name="Kohn T."/>
            <person name="Peeters S.H."/>
            <person name="Heuer A."/>
            <person name="Rast P."/>
            <person name="Oberbeckmann S."/>
            <person name="Bunk B."/>
            <person name="Jeske O."/>
            <person name="Meyerdierks A."/>
            <person name="Storesund J.E."/>
            <person name="Kallscheuer N."/>
            <person name="Luecker S."/>
            <person name="Lage O.M."/>
            <person name="Pohl T."/>
            <person name="Merkel B.J."/>
            <person name="Hornburger P."/>
            <person name="Mueller R.-W."/>
            <person name="Bruemmer F."/>
            <person name="Labrenz M."/>
            <person name="Spormann A.M."/>
            <person name="Op den Camp H."/>
            <person name="Overmann J."/>
            <person name="Amann R."/>
            <person name="Jetten M.S.M."/>
            <person name="Mascher T."/>
            <person name="Medema M.H."/>
            <person name="Devos D.P."/>
            <person name="Kaster A.-K."/>
            <person name="Ovreas L."/>
            <person name="Rohde M."/>
            <person name="Galperin M.Y."/>
            <person name="Jogler C."/>
        </authorList>
    </citation>
    <scope>NUCLEOTIDE SEQUENCE [LARGE SCALE GENOMIC DNA]</scope>
    <source>
        <strain evidence="2 3">Pla163</strain>
    </source>
</reference>
<dbReference type="EMBL" id="CP036290">
    <property type="protein sequence ID" value="QDU83314.1"/>
    <property type="molecule type" value="Genomic_DNA"/>
</dbReference>
<sequence>MLTRTLALLRAHLGVWRSIGLPIMTAAVHGLVALVLCALIGERVGPFAYGLFAFSLSAALVAVPLVGELGFLLRADEASDWLDALPARAIERRLAKAGGVLLAVSGLALATLLPAALFLPEATLVGRALFLLCGIAAVQTAAATLLALQGLLARVPSLLVALEAVLVAAVLLGALVSLPMWVQLGDIAGYASAGPWRAYPAAWFAAPFASGGLDLARLWIPLAAIALAAAAFAFLPRPTTPASTSGRSALELVLTPITRLARRLWVGPRELAGFDFVTAAFPREREVALRTYPLLGIPLAFLWVAFGMEKGAEKDSLVALILFTPGIYLPVILSHLPATASPRARWILDTAPIDERALHGGALKAIAVRYLLPLQLVLALIAWSLVDGEFAARLALPAAAVGLLALRLLYRASVDGLPLTLPTDEAVRVDALGGPLFAAGMGLVVFSVAAEKLITTPLLGLAAAVVVFALDAAIDRATRRLPWQQPARADVEPDAIEP</sequence>
<organism evidence="2 3">
    <name type="scientific">Rohdeia mirabilis</name>
    <dbReference type="NCBI Taxonomy" id="2528008"/>
    <lineage>
        <taxon>Bacteria</taxon>
        <taxon>Pseudomonadati</taxon>
        <taxon>Planctomycetota</taxon>
        <taxon>Planctomycetia</taxon>
        <taxon>Planctomycetia incertae sedis</taxon>
        <taxon>Rohdeia</taxon>
    </lineage>
</organism>
<keyword evidence="1" id="KW-0812">Transmembrane</keyword>
<name>A0A518CVS9_9BACT</name>
<keyword evidence="1" id="KW-0472">Membrane</keyword>
<feature type="transmembrane region" description="Helical" evidence="1">
    <location>
        <begin position="124"/>
        <end position="148"/>
    </location>
</feature>
<feature type="transmembrane region" description="Helical" evidence="1">
    <location>
        <begin position="160"/>
        <end position="182"/>
    </location>
</feature>
<evidence type="ECO:0000313" key="2">
    <source>
        <dbReference type="EMBL" id="QDU83314.1"/>
    </source>
</evidence>
<feature type="transmembrane region" description="Helical" evidence="1">
    <location>
        <begin position="318"/>
        <end position="336"/>
    </location>
</feature>
<feature type="transmembrane region" description="Helical" evidence="1">
    <location>
        <begin position="47"/>
        <end position="73"/>
    </location>
</feature>
<proteinExistence type="predicted"/>
<accession>A0A518CVS9</accession>
<feature type="transmembrane region" description="Helical" evidence="1">
    <location>
        <begin position="366"/>
        <end position="385"/>
    </location>
</feature>
<dbReference type="OrthoDB" id="9981158at2"/>
<feature type="transmembrane region" description="Helical" evidence="1">
    <location>
        <begin position="391"/>
        <end position="410"/>
    </location>
</feature>
<dbReference type="AlphaFoldDB" id="A0A518CVS9"/>
<feature type="transmembrane region" description="Helical" evidence="1">
    <location>
        <begin position="218"/>
        <end position="235"/>
    </location>
</feature>
<protein>
    <submittedName>
        <fullName evidence="2">Uncharacterized protein</fullName>
    </submittedName>
</protein>
<gene>
    <name evidence="2" type="ORF">Pla163_04120</name>
</gene>
<feature type="transmembrane region" description="Helical" evidence="1">
    <location>
        <begin position="21"/>
        <end position="41"/>
    </location>
</feature>
<feature type="transmembrane region" description="Helical" evidence="1">
    <location>
        <begin position="94"/>
        <end position="118"/>
    </location>
</feature>
<dbReference type="Proteomes" id="UP000319342">
    <property type="component" value="Chromosome"/>
</dbReference>
<dbReference type="RefSeq" id="WP_145182785.1">
    <property type="nucleotide sequence ID" value="NZ_CP036290.1"/>
</dbReference>
<feature type="transmembrane region" description="Helical" evidence="1">
    <location>
        <begin position="456"/>
        <end position="474"/>
    </location>
</feature>